<evidence type="ECO:0000313" key="10">
    <source>
        <dbReference type="EMBL" id="AMM54064.1"/>
    </source>
</evidence>
<evidence type="ECO:0000256" key="8">
    <source>
        <dbReference type="ARBA" id="ARBA00023136"/>
    </source>
</evidence>
<evidence type="ECO:0000256" key="2">
    <source>
        <dbReference type="ARBA" id="ARBA00004141"/>
    </source>
</evidence>
<feature type="transmembrane region" description="Helical" evidence="9">
    <location>
        <begin position="202"/>
        <end position="223"/>
    </location>
</feature>
<evidence type="ECO:0000256" key="1">
    <source>
        <dbReference type="ARBA" id="ARBA00001981"/>
    </source>
</evidence>
<dbReference type="EMBL" id="CP010835">
    <property type="protein sequence ID" value="AMM54064.1"/>
    <property type="molecule type" value="Genomic_DNA"/>
</dbReference>
<evidence type="ECO:0000256" key="9">
    <source>
        <dbReference type="SAM" id="Phobius"/>
    </source>
</evidence>
<keyword evidence="5" id="KW-0592">Phosphate transport</keyword>
<keyword evidence="6 9" id="KW-0812">Transmembrane</keyword>
<sequence length="317" mass="33152">MGLVISLLAVTFYLAWNIGANGSANVMGTSVGSGVLSFRQATLIVIIFTTLGAYLKGDKVMETVGRGIVQLTPEMVLVVLLTAGLMMTLATIRGLPVSTAQAIVGSSIGVAIALGLTVNWANLLKIIIAWIASPILAGVFSFLLFRMYSRVFRRIKSIKRLEIVYKWVAITGGAYMAFNLGANEVANAVGPLLATDLFDPRIAGVFGALSLSLGTITFSYGVMNTVGKKIASLDPVTAFSAQFGSAISVSLANFFGLPVSSGQAIVGGIIGVSLGAGEKVRKGTVVDIAIGWILAPILGVAFAYALTLLFLHFRLLS</sequence>
<evidence type="ECO:0000256" key="5">
    <source>
        <dbReference type="ARBA" id="ARBA00022592"/>
    </source>
</evidence>
<name>A0A127B9U1_9EURY</name>
<keyword evidence="4" id="KW-0813">Transport</keyword>
<dbReference type="Pfam" id="PF01384">
    <property type="entry name" value="PHO4"/>
    <property type="match status" value="2"/>
</dbReference>
<dbReference type="STRING" id="1609559.TQ32_05945"/>
<dbReference type="GO" id="GO:0016020">
    <property type="term" value="C:membrane"/>
    <property type="evidence" value="ECO:0007669"/>
    <property type="project" value="UniProtKB-SubCell"/>
</dbReference>
<feature type="transmembrane region" description="Helical" evidence="9">
    <location>
        <begin position="261"/>
        <end position="277"/>
    </location>
</feature>
<dbReference type="RefSeq" id="WP_068322230.1">
    <property type="nucleotide sequence ID" value="NZ_CP010835.1"/>
</dbReference>
<dbReference type="PANTHER" id="PTHR11101:SF80">
    <property type="entry name" value="PHOSPHATE TRANSPORTER"/>
    <property type="match status" value="1"/>
</dbReference>
<reference evidence="11" key="1">
    <citation type="submission" date="2015-02" db="EMBL/GenBank/DDBJ databases">
        <title>Pyrococcus kukulkanii sp. nov., a novel hyperthermophilic archaeon isolated from a deep-sea hydrothermal vent at the Guaymas Basin.</title>
        <authorList>
            <person name="Oger P.M."/>
            <person name="Callac N."/>
            <person name="Jebbar M."/>
            <person name="Godfroy A."/>
        </authorList>
    </citation>
    <scope>NUCLEOTIDE SEQUENCE [LARGE SCALE GENOMIC DNA]</scope>
    <source>
        <strain evidence="11">NCB100</strain>
    </source>
</reference>
<dbReference type="GeneID" id="28491357"/>
<evidence type="ECO:0000256" key="3">
    <source>
        <dbReference type="ARBA" id="ARBA00009916"/>
    </source>
</evidence>
<reference evidence="10 11" key="2">
    <citation type="journal article" date="2016" name="Int. J. Syst. Evol. Microbiol.">
        <title>Pyrococcus kukulkanii sp. nov., a hyperthermophilic, piezophilic archaeon isolated from a deep-sea hydrothermal vent.</title>
        <authorList>
            <person name="Callac N."/>
            <person name="Oger P."/>
            <person name="Lesongeur F."/>
            <person name="Rattray J.E."/>
            <person name="Vannier P."/>
            <person name="Michoud G."/>
            <person name="Beauverger M."/>
            <person name="Gayet N."/>
            <person name="Rouxel O."/>
            <person name="Jebbar M."/>
            <person name="Godfroy A."/>
        </authorList>
    </citation>
    <scope>NUCLEOTIDE SEQUENCE [LARGE SCALE GENOMIC DNA]</scope>
    <source>
        <strain evidence="10 11">NCB100</strain>
    </source>
</reference>
<evidence type="ECO:0000313" key="11">
    <source>
        <dbReference type="Proteomes" id="UP000070587"/>
    </source>
</evidence>
<dbReference type="AlphaFoldDB" id="A0A127B9U1"/>
<proteinExistence type="inferred from homology"/>
<dbReference type="Proteomes" id="UP000070587">
    <property type="component" value="Chromosome"/>
</dbReference>
<comment type="similarity">
    <text evidence="3">Belongs to the inorganic phosphate transporter (PiT) (TC 2.A.20) family.</text>
</comment>
<protein>
    <submittedName>
        <fullName evidence="10">Na-dependent transporter</fullName>
    </submittedName>
</protein>
<keyword evidence="8 9" id="KW-0472">Membrane</keyword>
<dbReference type="OrthoDB" id="101311at2157"/>
<organism evidence="10 11">
    <name type="scientific">Pyrococcus kukulkanii</name>
    <dbReference type="NCBI Taxonomy" id="1609559"/>
    <lineage>
        <taxon>Archaea</taxon>
        <taxon>Methanobacteriati</taxon>
        <taxon>Methanobacteriota</taxon>
        <taxon>Thermococci</taxon>
        <taxon>Thermococcales</taxon>
        <taxon>Thermococcaceae</taxon>
        <taxon>Pyrococcus</taxon>
    </lineage>
</organism>
<dbReference type="GO" id="GO:0035435">
    <property type="term" value="P:phosphate ion transmembrane transport"/>
    <property type="evidence" value="ECO:0007669"/>
    <property type="project" value="TreeGrafter"/>
</dbReference>
<feature type="transmembrane region" description="Helical" evidence="9">
    <location>
        <begin position="38"/>
        <end position="55"/>
    </location>
</feature>
<dbReference type="KEGG" id="pyc:TQ32_05945"/>
<feature type="transmembrane region" description="Helical" evidence="9">
    <location>
        <begin position="123"/>
        <end position="144"/>
    </location>
</feature>
<keyword evidence="7 9" id="KW-1133">Transmembrane helix</keyword>
<dbReference type="InterPro" id="IPR001204">
    <property type="entry name" value="Phos_transporter"/>
</dbReference>
<accession>A0A127B9U1</accession>
<gene>
    <name evidence="10" type="ORF">TQ32_05945</name>
</gene>
<evidence type="ECO:0000256" key="4">
    <source>
        <dbReference type="ARBA" id="ARBA00022448"/>
    </source>
</evidence>
<feature type="transmembrane region" description="Helical" evidence="9">
    <location>
        <begin position="76"/>
        <end position="95"/>
    </location>
</feature>
<dbReference type="PATRIC" id="fig|1609559.3.peg.1244"/>
<feature type="transmembrane region" description="Helical" evidence="9">
    <location>
        <begin position="164"/>
        <end position="182"/>
    </location>
</feature>
<evidence type="ECO:0000256" key="7">
    <source>
        <dbReference type="ARBA" id="ARBA00022989"/>
    </source>
</evidence>
<dbReference type="GO" id="GO:0005315">
    <property type="term" value="F:phosphate transmembrane transporter activity"/>
    <property type="evidence" value="ECO:0007669"/>
    <property type="project" value="InterPro"/>
</dbReference>
<evidence type="ECO:0000256" key="6">
    <source>
        <dbReference type="ARBA" id="ARBA00022692"/>
    </source>
</evidence>
<dbReference type="PANTHER" id="PTHR11101">
    <property type="entry name" value="PHOSPHATE TRANSPORTER"/>
    <property type="match status" value="1"/>
</dbReference>
<feature type="transmembrane region" description="Helical" evidence="9">
    <location>
        <begin position="289"/>
        <end position="313"/>
    </location>
</feature>
<comment type="function">
    <text evidence="1">Potential transporter for phosphate.</text>
</comment>
<comment type="subcellular location">
    <subcellularLocation>
        <location evidence="2">Membrane</location>
        <topology evidence="2">Multi-pass membrane protein</topology>
    </subcellularLocation>
</comment>